<dbReference type="Proteomes" id="UP000799754">
    <property type="component" value="Unassembled WGS sequence"/>
</dbReference>
<sequence length="153" mass="17897">MATESDPAVTRVTIILNKPEDWFNWLFIRQDVADRHNLWQYVNPDGAKEDLPELTESPKPQLTDYKARATKLSDLDADNQESYQWEYDQWERCCLEYRTQKKALADLKLDISKTIAVCHIHLIKDLKTPYDQLVALKKFLCPTDATRHCELAD</sequence>
<accession>A0ACB6RN44</accession>
<protein>
    <submittedName>
        <fullName evidence="1">Uncharacterized protein</fullName>
    </submittedName>
</protein>
<feature type="non-terminal residue" evidence="1">
    <location>
        <position position="153"/>
    </location>
</feature>
<reference evidence="1" key="1">
    <citation type="journal article" date="2020" name="Stud. Mycol.">
        <title>101 Dothideomycetes genomes: a test case for predicting lifestyles and emergence of pathogens.</title>
        <authorList>
            <person name="Haridas S."/>
            <person name="Albert R."/>
            <person name="Binder M."/>
            <person name="Bloem J."/>
            <person name="Labutti K."/>
            <person name="Salamov A."/>
            <person name="Andreopoulos B."/>
            <person name="Baker S."/>
            <person name="Barry K."/>
            <person name="Bills G."/>
            <person name="Bluhm B."/>
            <person name="Cannon C."/>
            <person name="Castanera R."/>
            <person name="Culley D."/>
            <person name="Daum C."/>
            <person name="Ezra D."/>
            <person name="Gonzalez J."/>
            <person name="Henrissat B."/>
            <person name="Kuo A."/>
            <person name="Liang C."/>
            <person name="Lipzen A."/>
            <person name="Lutzoni F."/>
            <person name="Magnuson J."/>
            <person name="Mondo S."/>
            <person name="Nolan M."/>
            <person name="Ohm R."/>
            <person name="Pangilinan J."/>
            <person name="Park H.-J."/>
            <person name="Ramirez L."/>
            <person name="Alfaro M."/>
            <person name="Sun H."/>
            <person name="Tritt A."/>
            <person name="Yoshinaga Y."/>
            <person name="Zwiers L.-H."/>
            <person name="Turgeon B."/>
            <person name="Goodwin S."/>
            <person name="Spatafora J."/>
            <person name="Crous P."/>
            <person name="Grigoriev I."/>
        </authorList>
    </citation>
    <scope>NUCLEOTIDE SEQUENCE</scope>
    <source>
        <strain evidence="1">CBS 525.71</strain>
    </source>
</reference>
<name>A0ACB6RN44_9PLEO</name>
<proteinExistence type="predicted"/>
<dbReference type="EMBL" id="MU006741">
    <property type="protein sequence ID" value="KAF2622825.1"/>
    <property type="molecule type" value="Genomic_DNA"/>
</dbReference>
<organism evidence="1 2">
    <name type="scientific">Macroventuria anomochaeta</name>
    <dbReference type="NCBI Taxonomy" id="301207"/>
    <lineage>
        <taxon>Eukaryota</taxon>
        <taxon>Fungi</taxon>
        <taxon>Dikarya</taxon>
        <taxon>Ascomycota</taxon>
        <taxon>Pezizomycotina</taxon>
        <taxon>Dothideomycetes</taxon>
        <taxon>Pleosporomycetidae</taxon>
        <taxon>Pleosporales</taxon>
        <taxon>Pleosporineae</taxon>
        <taxon>Didymellaceae</taxon>
        <taxon>Macroventuria</taxon>
    </lineage>
</organism>
<keyword evidence="2" id="KW-1185">Reference proteome</keyword>
<evidence type="ECO:0000313" key="2">
    <source>
        <dbReference type="Proteomes" id="UP000799754"/>
    </source>
</evidence>
<evidence type="ECO:0000313" key="1">
    <source>
        <dbReference type="EMBL" id="KAF2622825.1"/>
    </source>
</evidence>
<gene>
    <name evidence="1" type="ORF">BU25DRAFT_301138</name>
</gene>
<comment type="caution">
    <text evidence="1">The sequence shown here is derived from an EMBL/GenBank/DDBJ whole genome shotgun (WGS) entry which is preliminary data.</text>
</comment>